<dbReference type="AlphaFoldDB" id="A0A919TCA9"/>
<organism evidence="1 2">
    <name type="scientific">Paractinoplanes toevensis</name>
    <dbReference type="NCBI Taxonomy" id="571911"/>
    <lineage>
        <taxon>Bacteria</taxon>
        <taxon>Bacillati</taxon>
        <taxon>Actinomycetota</taxon>
        <taxon>Actinomycetes</taxon>
        <taxon>Micromonosporales</taxon>
        <taxon>Micromonosporaceae</taxon>
        <taxon>Paractinoplanes</taxon>
    </lineage>
</organism>
<proteinExistence type="predicted"/>
<sequence>MLHRHLRRCAHPDGARAQAEQLAQAHAGRQSRDHEIMDRWPAMRKQNAGLFQGSRCSWRVMSPTRRSPKAAVTRPRRIRGYSACVVDATSTFELEPSSIQSRNSGVTGRGNRDGSIAGYTWHW</sequence>
<reference evidence="1 2" key="1">
    <citation type="submission" date="2021-03" db="EMBL/GenBank/DDBJ databases">
        <title>Whole genome shotgun sequence of Actinoplanes toevensis NBRC 105298.</title>
        <authorList>
            <person name="Komaki H."/>
            <person name="Tamura T."/>
        </authorList>
    </citation>
    <scope>NUCLEOTIDE SEQUENCE [LARGE SCALE GENOMIC DNA]</scope>
    <source>
        <strain evidence="1 2">NBRC 105298</strain>
    </source>
</reference>
<comment type="caution">
    <text evidence="1">The sequence shown here is derived from an EMBL/GenBank/DDBJ whole genome shotgun (WGS) entry which is preliminary data.</text>
</comment>
<accession>A0A919TCA9</accession>
<dbReference type="EMBL" id="BOQN01000062">
    <property type="protein sequence ID" value="GIM92978.1"/>
    <property type="molecule type" value="Genomic_DNA"/>
</dbReference>
<evidence type="ECO:0000313" key="1">
    <source>
        <dbReference type="EMBL" id="GIM92978.1"/>
    </source>
</evidence>
<gene>
    <name evidence="1" type="ORF">Ato02nite_047710</name>
</gene>
<name>A0A919TCA9_9ACTN</name>
<keyword evidence="2" id="KW-1185">Reference proteome</keyword>
<protein>
    <submittedName>
        <fullName evidence="1">Uncharacterized protein</fullName>
    </submittedName>
</protein>
<evidence type="ECO:0000313" key="2">
    <source>
        <dbReference type="Proteomes" id="UP000677082"/>
    </source>
</evidence>
<dbReference type="Proteomes" id="UP000677082">
    <property type="component" value="Unassembled WGS sequence"/>
</dbReference>